<dbReference type="SUPFAM" id="SSF56112">
    <property type="entry name" value="Protein kinase-like (PK-like)"/>
    <property type="match status" value="1"/>
</dbReference>
<dbReference type="PROSITE" id="PS00108">
    <property type="entry name" value="PROTEIN_KINASE_ST"/>
    <property type="match status" value="1"/>
</dbReference>
<dbReference type="Gene3D" id="1.10.510.10">
    <property type="entry name" value="Transferase(Phosphotransferase) domain 1"/>
    <property type="match status" value="1"/>
</dbReference>
<evidence type="ECO:0000313" key="2">
    <source>
        <dbReference type="EMBL" id="TMW61852.1"/>
    </source>
</evidence>
<proteinExistence type="predicted"/>
<dbReference type="GO" id="GO:0004674">
    <property type="term" value="F:protein serine/threonine kinase activity"/>
    <property type="evidence" value="ECO:0007669"/>
    <property type="project" value="TreeGrafter"/>
</dbReference>
<gene>
    <name evidence="2" type="ORF">Poli38472_010915</name>
</gene>
<dbReference type="InterPro" id="IPR008271">
    <property type="entry name" value="Ser/Thr_kinase_AS"/>
</dbReference>
<dbReference type="Proteomes" id="UP000794436">
    <property type="component" value="Unassembled WGS sequence"/>
</dbReference>
<dbReference type="EMBL" id="SPLM01000075">
    <property type="protein sequence ID" value="TMW61852.1"/>
    <property type="molecule type" value="Genomic_DNA"/>
</dbReference>
<comment type="caution">
    <text evidence="2">The sequence shown here is derived from an EMBL/GenBank/DDBJ whole genome shotgun (WGS) entry which is preliminary data.</text>
</comment>
<dbReference type="InterPro" id="IPR000719">
    <property type="entry name" value="Prot_kinase_dom"/>
</dbReference>
<accession>A0A8K1CEJ4</accession>
<evidence type="ECO:0000313" key="3">
    <source>
        <dbReference type="Proteomes" id="UP000794436"/>
    </source>
</evidence>
<evidence type="ECO:0000259" key="1">
    <source>
        <dbReference type="PROSITE" id="PS50011"/>
    </source>
</evidence>
<feature type="domain" description="Protein kinase" evidence="1">
    <location>
        <begin position="1"/>
        <end position="139"/>
    </location>
</feature>
<dbReference type="PANTHER" id="PTHR44329">
    <property type="entry name" value="SERINE/THREONINE-PROTEIN KINASE TNNI3K-RELATED"/>
    <property type="match status" value="1"/>
</dbReference>
<dbReference type="GO" id="GO:0005524">
    <property type="term" value="F:ATP binding"/>
    <property type="evidence" value="ECO:0007669"/>
    <property type="project" value="InterPro"/>
</dbReference>
<dbReference type="PROSITE" id="PS50011">
    <property type="entry name" value="PROTEIN_KINASE_DOM"/>
    <property type="match status" value="1"/>
</dbReference>
<keyword evidence="3" id="KW-1185">Reference proteome</keyword>
<organism evidence="2 3">
    <name type="scientific">Pythium oligandrum</name>
    <name type="common">Mycoparasitic fungus</name>
    <dbReference type="NCBI Taxonomy" id="41045"/>
    <lineage>
        <taxon>Eukaryota</taxon>
        <taxon>Sar</taxon>
        <taxon>Stramenopiles</taxon>
        <taxon>Oomycota</taxon>
        <taxon>Peronosporomycetes</taxon>
        <taxon>Pythiales</taxon>
        <taxon>Pythiaceae</taxon>
        <taxon>Pythium</taxon>
    </lineage>
</organism>
<dbReference type="InterPro" id="IPR051681">
    <property type="entry name" value="Ser/Thr_Kinases-Pseudokinases"/>
</dbReference>
<dbReference type="OrthoDB" id="76895at2759"/>
<dbReference type="PANTHER" id="PTHR44329:SF214">
    <property type="entry name" value="PROTEIN KINASE DOMAIN-CONTAINING PROTEIN"/>
    <property type="match status" value="1"/>
</dbReference>
<reference evidence="2" key="1">
    <citation type="submission" date="2019-03" db="EMBL/GenBank/DDBJ databases">
        <title>Long read genome sequence of the mycoparasitic Pythium oligandrum ATCC 38472 isolated from sugarbeet rhizosphere.</title>
        <authorList>
            <person name="Gaulin E."/>
        </authorList>
    </citation>
    <scope>NUCLEOTIDE SEQUENCE</scope>
    <source>
        <strain evidence="2">ATCC 38472_TT</strain>
    </source>
</reference>
<dbReference type="AlphaFoldDB" id="A0A8K1CEJ4"/>
<protein>
    <recommendedName>
        <fullName evidence="1">Protein kinase domain-containing protein</fullName>
    </recommendedName>
</protein>
<dbReference type="SMART" id="SM00220">
    <property type="entry name" value="S_TKc"/>
    <property type="match status" value="1"/>
</dbReference>
<name>A0A8K1CEJ4_PYTOL</name>
<dbReference type="Pfam" id="PF00069">
    <property type="entry name" value="Pkinase"/>
    <property type="match status" value="1"/>
</dbReference>
<sequence>MIHRDLKSRNVLLDHEMTAYLSDFGTTRAVDDSNTMTAEVGTAMWMAPEVLSGRRYDQSADIYSLGVILSELDTHELPFQGDDQRESMRVCNDTFIMGLVASGSVRVKFLPTCPPDIVKLGTQCTELDPVDRPSTLEAA</sequence>
<dbReference type="InterPro" id="IPR011009">
    <property type="entry name" value="Kinase-like_dom_sf"/>
</dbReference>